<evidence type="ECO:0000313" key="2">
    <source>
        <dbReference type="EMBL" id="CAH1098633.1"/>
    </source>
</evidence>
<feature type="region of interest" description="Disordered" evidence="1">
    <location>
        <begin position="72"/>
        <end position="121"/>
    </location>
</feature>
<reference evidence="2" key="1">
    <citation type="submission" date="2022-01" db="EMBL/GenBank/DDBJ databases">
        <authorList>
            <person name="King R."/>
        </authorList>
    </citation>
    <scope>NUCLEOTIDE SEQUENCE</scope>
</reference>
<evidence type="ECO:0000313" key="3">
    <source>
        <dbReference type="Proteomes" id="UP001153636"/>
    </source>
</evidence>
<dbReference type="Proteomes" id="UP001153636">
    <property type="component" value="Chromosome 1"/>
</dbReference>
<dbReference type="AlphaFoldDB" id="A0A9P0CDA2"/>
<accession>A0A9P0CDA2</accession>
<dbReference type="EMBL" id="OV651813">
    <property type="protein sequence ID" value="CAH1098633.1"/>
    <property type="molecule type" value="Genomic_DNA"/>
</dbReference>
<sequence>MSSSGDALAASCSVRTRHMVNTARSCSEKNDDQLPQEIYYLDRLKTFASIHFSLENHKSMCDLFESSVDDSDLDKDYNPTSSDSEYDDNIVEQKRKKRKNNTVQSGSPNEERERQNTGALKITRKRLVGMEKIDRDKTKHPIWAICEGKCRRQCKYLTEDHRHSIWNQYWNMEYTRRRKWLSKHLKLIPVKRKSMSAQHSRSESRYFTLPLSDFTKIAVCILKFLNTLRYTNDSVITELVAAIKNRPLQRSDHMAMSSCACATTCQELELVVIYHATDSDTCL</sequence>
<organism evidence="2 3">
    <name type="scientific">Psylliodes chrysocephalus</name>
    <dbReference type="NCBI Taxonomy" id="3402493"/>
    <lineage>
        <taxon>Eukaryota</taxon>
        <taxon>Metazoa</taxon>
        <taxon>Ecdysozoa</taxon>
        <taxon>Arthropoda</taxon>
        <taxon>Hexapoda</taxon>
        <taxon>Insecta</taxon>
        <taxon>Pterygota</taxon>
        <taxon>Neoptera</taxon>
        <taxon>Endopterygota</taxon>
        <taxon>Coleoptera</taxon>
        <taxon>Polyphaga</taxon>
        <taxon>Cucujiformia</taxon>
        <taxon>Chrysomeloidea</taxon>
        <taxon>Chrysomelidae</taxon>
        <taxon>Galerucinae</taxon>
        <taxon>Alticini</taxon>
        <taxon>Psylliodes</taxon>
    </lineage>
</organism>
<gene>
    <name evidence="2" type="ORF">PSYICH_LOCUS472</name>
</gene>
<name>A0A9P0CDA2_9CUCU</name>
<keyword evidence="3" id="KW-1185">Reference proteome</keyword>
<proteinExistence type="predicted"/>
<evidence type="ECO:0000256" key="1">
    <source>
        <dbReference type="SAM" id="MobiDB-lite"/>
    </source>
</evidence>
<dbReference type="OrthoDB" id="6780031at2759"/>
<protein>
    <submittedName>
        <fullName evidence="2">Uncharacterized protein</fullName>
    </submittedName>
</protein>